<dbReference type="EMBL" id="BK015827">
    <property type="protein sequence ID" value="DAE27064.1"/>
    <property type="molecule type" value="Genomic_DNA"/>
</dbReference>
<name>A0A8S5R6Q4_9VIRU</name>
<organism evidence="1">
    <name type="scientific">virus sp. ctah610</name>
    <dbReference type="NCBI Taxonomy" id="2826807"/>
    <lineage>
        <taxon>Viruses</taxon>
    </lineage>
</organism>
<proteinExistence type="predicted"/>
<protein>
    <submittedName>
        <fullName evidence="1">Uncharacterized protein</fullName>
    </submittedName>
</protein>
<accession>A0A8S5R6Q4</accession>
<sequence>MNAYILISLLPCVYPVIKPLVLLEAQYYTSGDFPELTAYYSLSPVALISGKVFYRI</sequence>
<evidence type="ECO:0000313" key="1">
    <source>
        <dbReference type="EMBL" id="DAE27064.1"/>
    </source>
</evidence>
<reference evidence="1" key="1">
    <citation type="journal article" date="2021" name="Proc. Natl. Acad. Sci. U.S.A.">
        <title>A Catalog of Tens of Thousands of Viruses from Human Metagenomes Reveals Hidden Associations with Chronic Diseases.</title>
        <authorList>
            <person name="Tisza M.J."/>
            <person name="Buck C.B."/>
        </authorList>
    </citation>
    <scope>NUCLEOTIDE SEQUENCE</scope>
    <source>
        <strain evidence="1">Ctah610</strain>
    </source>
</reference>